<dbReference type="AlphaFoldDB" id="A0A348APU3"/>
<proteinExistence type="predicted"/>
<dbReference type="Proteomes" id="UP000276437">
    <property type="component" value="Chromosome"/>
</dbReference>
<dbReference type="RefSeq" id="WP_126309966.1">
    <property type="nucleotide sequence ID" value="NZ_AP018449.1"/>
</dbReference>
<feature type="transmembrane region" description="Helical" evidence="1">
    <location>
        <begin position="100"/>
        <end position="128"/>
    </location>
</feature>
<dbReference type="EMBL" id="AP018449">
    <property type="protein sequence ID" value="BBB93091.1"/>
    <property type="molecule type" value="Genomic_DNA"/>
</dbReference>
<feature type="transmembrane region" description="Helical" evidence="1">
    <location>
        <begin position="51"/>
        <end position="79"/>
    </location>
</feature>
<evidence type="ECO:0000313" key="2">
    <source>
        <dbReference type="EMBL" id="BBB93091.1"/>
    </source>
</evidence>
<organism evidence="2 3">
    <name type="scientific">Methylomusa anaerophila</name>
    <dbReference type="NCBI Taxonomy" id="1930071"/>
    <lineage>
        <taxon>Bacteria</taxon>
        <taxon>Bacillati</taxon>
        <taxon>Bacillota</taxon>
        <taxon>Negativicutes</taxon>
        <taxon>Selenomonadales</taxon>
        <taxon>Sporomusaceae</taxon>
        <taxon>Methylomusa</taxon>
    </lineage>
</organism>
<protein>
    <submittedName>
        <fullName evidence="2">Uncharacterized protein</fullName>
    </submittedName>
</protein>
<dbReference type="KEGG" id="mana:MAMMFC1_03800"/>
<evidence type="ECO:0000313" key="3">
    <source>
        <dbReference type="Proteomes" id="UP000276437"/>
    </source>
</evidence>
<keyword evidence="1" id="KW-0812">Transmembrane</keyword>
<keyword evidence="3" id="KW-1185">Reference proteome</keyword>
<keyword evidence="1" id="KW-1133">Transmembrane helix</keyword>
<feature type="transmembrane region" description="Helical" evidence="1">
    <location>
        <begin position="5"/>
        <end position="25"/>
    </location>
</feature>
<feature type="transmembrane region" description="Helical" evidence="1">
    <location>
        <begin position="159"/>
        <end position="186"/>
    </location>
</feature>
<reference evidence="2 3" key="1">
    <citation type="journal article" date="2018" name="Int. J. Syst. Evol. Microbiol.">
        <title>Methylomusa anaerophila gen. nov., sp. nov., an anaerobic methanol-utilizing bacterium isolated from a microbial fuel cell.</title>
        <authorList>
            <person name="Amano N."/>
            <person name="Yamamuro A."/>
            <person name="Miyahara M."/>
            <person name="Kouzuma A."/>
            <person name="Abe T."/>
            <person name="Watanabe K."/>
        </authorList>
    </citation>
    <scope>NUCLEOTIDE SEQUENCE [LARGE SCALE GENOMIC DNA]</scope>
    <source>
        <strain evidence="2 3">MMFC1</strain>
    </source>
</reference>
<name>A0A348APU3_9FIRM</name>
<accession>A0A348APU3</accession>
<keyword evidence="1" id="KW-0472">Membrane</keyword>
<sequence length="195" mass="21636">MWQEIFDFGSIFFAVVCCSIAVKLADDYLDRVSDLTGGQVNWAERLGPGTMVYAMLFLAIAAGINAKLSLSLFIGSYVVGMFNDLNTLYPSRLTGFYESVLAVVLGMILLGWRMMFFSLCFVFAVQLIDDCIDAYTDRLTGQRNMANHFGKTECMLTALLGFLLAWVAAESLIIPTFIGTASVYMWSMRQQGGRS</sequence>
<dbReference type="OrthoDB" id="1680253at2"/>
<gene>
    <name evidence="2" type="ORF">MAMMFC1_03800</name>
</gene>
<evidence type="ECO:0000256" key="1">
    <source>
        <dbReference type="SAM" id="Phobius"/>
    </source>
</evidence>